<proteinExistence type="predicted"/>
<reference evidence="1 2" key="1">
    <citation type="submission" date="2019-09" db="EMBL/GenBank/DDBJ databases">
        <title>Genome sequence of Rhodovastum atsumiense, a diverse member of the Acetobacteraceae family of non-sulfur purple photosynthetic bacteria.</title>
        <authorList>
            <person name="Meyer T."/>
            <person name="Kyndt J."/>
        </authorList>
    </citation>
    <scope>NUCLEOTIDE SEQUENCE [LARGE SCALE GENOMIC DNA]</scope>
    <source>
        <strain evidence="1 2">DSM 21279</strain>
    </source>
</reference>
<dbReference type="Pfam" id="PF08003">
    <property type="entry name" value="Methyltransf_9"/>
    <property type="match status" value="1"/>
</dbReference>
<comment type="caution">
    <text evidence="1">The sequence shown here is derived from an EMBL/GenBank/DDBJ whole genome shotgun (WGS) entry which is preliminary data.</text>
</comment>
<protein>
    <submittedName>
        <fullName evidence="1">DUF1698 domain-containing protein</fullName>
    </submittedName>
</protein>
<sequence>MPGRVYRGKAGSAEREDVMDVDADGDFTRQVNALRWFHQIDFGNGVLSPGVIKAPKIRRMAKLIFDRPLAGRSVLDIGCWDGAYSIEAVRRGAARVLATDHYVWHEGWGDRRALDLARSRLAPQIEVLDAPVEALTEERVGRFDIVLFCGLFYHLRHPFAALEQVATLAKEVLVVESRIVAPFSRRPFMRFYPGAELDGDPTNWWAPNRACMEALLRDLGFRHIRFRRPDWRWRRGMFHAER</sequence>
<name>A0A5M6IP68_9PROT</name>
<evidence type="ECO:0000313" key="2">
    <source>
        <dbReference type="Proteomes" id="UP000325255"/>
    </source>
</evidence>
<dbReference type="EMBL" id="VWPK01000039">
    <property type="protein sequence ID" value="KAA5610041.1"/>
    <property type="molecule type" value="Genomic_DNA"/>
</dbReference>
<dbReference type="Proteomes" id="UP000325255">
    <property type="component" value="Unassembled WGS sequence"/>
</dbReference>
<keyword evidence="2" id="KW-1185">Reference proteome</keyword>
<evidence type="ECO:0000313" key="1">
    <source>
        <dbReference type="EMBL" id="KAA5610041.1"/>
    </source>
</evidence>
<dbReference type="Gene3D" id="3.40.50.150">
    <property type="entry name" value="Vaccinia Virus protein VP39"/>
    <property type="match status" value="1"/>
</dbReference>
<gene>
    <name evidence="1" type="ORF">F1189_21290</name>
</gene>
<dbReference type="InterPro" id="IPR027555">
    <property type="entry name" value="Mo5U34_MeTrfas-like"/>
</dbReference>
<accession>A0A5M6IP68</accession>
<dbReference type="CDD" id="cd02440">
    <property type="entry name" value="AdoMet_MTases"/>
    <property type="match status" value="1"/>
</dbReference>
<organism evidence="1 2">
    <name type="scientific">Rhodovastum atsumiense</name>
    <dbReference type="NCBI Taxonomy" id="504468"/>
    <lineage>
        <taxon>Bacteria</taxon>
        <taxon>Pseudomonadati</taxon>
        <taxon>Pseudomonadota</taxon>
        <taxon>Alphaproteobacteria</taxon>
        <taxon>Acetobacterales</taxon>
        <taxon>Acetobacteraceae</taxon>
        <taxon>Rhodovastum</taxon>
    </lineage>
</organism>
<dbReference type="OrthoDB" id="9765084at2"/>
<dbReference type="InterPro" id="IPR029063">
    <property type="entry name" value="SAM-dependent_MTases_sf"/>
</dbReference>
<dbReference type="AlphaFoldDB" id="A0A5M6IP68"/>
<dbReference type="SUPFAM" id="SSF53335">
    <property type="entry name" value="S-adenosyl-L-methionine-dependent methyltransferases"/>
    <property type="match status" value="1"/>
</dbReference>